<protein>
    <submittedName>
        <fullName evidence="1">Uncharacterized protein</fullName>
    </submittedName>
</protein>
<keyword evidence="2" id="KW-1185">Reference proteome</keyword>
<comment type="caution">
    <text evidence="1">The sequence shown here is derived from an EMBL/GenBank/DDBJ whole genome shotgun (WGS) entry which is preliminary data.</text>
</comment>
<organism evidence="1 2">
    <name type="scientific">Rhizophagus irregularis</name>
    <dbReference type="NCBI Taxonomy" id="588596"/>
    <lineage>
        <taxon>Eukaryota</taxon>
        <taxon>Fungi</taxon>
        <taxon>Fungi incertae sedis</taxon>
        <taxon>Mucoromycota</taxon>
        <taxon>Glomeromycotina</taxon>
        <taxon>Glomeromycetes</taxon>
        <taxon>Glomerales</taxon>
        <taxon>Glomeraceae</taxon>
        <taxon>Rhizophagus</taxon>
    </lineage>
</organism>
<accession>A0A2I1HLP0</accession>
<evidence type="ECO:0000313" key="2">
    <source>
        <dbReference type="Proteomes" id="UP000234323"/>
    </source>
</evidence>
<proteinExistence type="predicted"/>
<evidence type="ECO:0000313" key="1">
    <source>
        <dbReference type="EMBL" id="PKY59777.1"/>
    </source>
</evidence>
<sequence length="73" mass="8373">MADDSYYHGYGTIKNEKLANNGNIAMYELGLCNKAFELFKQSIRRGYPGGMMLGYCYDEGIGTEIRWNCKRCQ</sequence>
<dbReference type="InterPro" id="IPR011990">
    <property type="entry name" value="TPR-like_helical_dom_sf"/>
</dbReference>
<reference evidence="1 2" key="1">
    <citation type="submission" date="2015-10" db="EMBL/GenBank/DDBJ databases">
        <title>Genome analyses suggest a sexual origin of heterokaryosis in a supposedly ancient asexual fungus.</title>
        <authorList>
            <person name="Ropars J."/>
            <person name="Sedzielewska K."/>
            <person name="Noel J."/>
            <person name="Charron P."/>
            <person name="Farinelli L."/>
            <person name="Marton T."/>
            <person name="Kruger M."/>
            <person name="Pelin A."/>
            <person name="Brachmann A."/>
            <person name="Corradi N."/>
        </authorList>
    </citation>
    <scope>NUCLEOTIDE SEQUENCE [LARGE SCALE GENOMIC DNA]</scope>
    <source>
        <strain evidence="1 2">A4</strain>
    </source>
</reference>
<dbReference type="AlphaFoldDB" id="A0A2I1HLP0"/>
<dbReference type="Gene3D" id="1.25.40.10">
    <property type="entry name" value="Tetratricopeptide repeat domain"/>
    <property type="match status" value="1"/>
</dbReference>
<name>A0A2I1HLP0_9GLOM</name>
<dbReference type="Proteomes" id="UP000234323">
    <property type="component" value="Unassembled WGS sequence"/>
</dbReference>
<dbReference type="EMBL" id="LLXI01003759">
    <property type="protein sequence ID" value="PKY59777.1"/>
    <property type="molecule type" value="Genomic_DNA"/>
</dbReference>
<gene>
    <name evidence="1" type="ORF">RhiirA4_482801</name>
</gene>